<proteinExistence type="predicted"/>
<reference evidence="2" key="1">
    <citation type="journal article" date="2019" name="Int. J. Syst. Evol. Microbiol.">
        <title>Lactobacillus salitolerans sp. nov., a novel lactic acid bacterium isolated from spent mushroom substrates.</title>
        <authorList>
            <person name="Tohno M."/>
            <person name="Tanizawa Y."/>
            <person name="Kojima Y."/>
            <person name="Sakamoto M."/>
            <person name="Nakamura Y."/>
            <person name="Ohkuma M."/>
            <person name="Kobayashi H."/>
        </authorList>
    </citation>
    <scope>NUCLEOTIDE SEQUENCE [LARGE SCALE GENOMIC DNA]</scope>
    <source>
        <strain evidence="2">YK43</strain>
    </source>
</reference>
<dbReference type="Proteomes" id="UP000286848">
    <property type="component" value="Unassembled WGS sequence"/>
</dbReference>
<name>A0A401IWA3_9LACO</name>
<protein>
    <submittedName>
        <fullName evidence="1">Uncharacterized protein</fullName>
    </submittedName>
</protein>
<dbReference type="AlphaFoldDB" id="A0A401IWA3"/>
<organism evidence="1 2">
    <name type="scientific">Ligilactobacillus salitolerans</name>
    <dbReference type="NCBI Taxonomy" id="1808352"/>
    <lineage>
        <taxon>Bacteria</taxon>
        <taxon>Bacillati</taxon>
        <taxon>Bacillota</taxon>
        <taxon>Bacilli</taxon>
        <taxon>Lactobacillales</taxon>
        <taxon>Lactobacillaceae</taxon>
        <taxon>Ligilactobacillus</taxon>
    </lineage>
</organism>
<evidence type="ECO:0000313" key="2">
    <source>
        <dbReference type="Proteomes" id="UP000286848"/>
    </source>
</evidence>
<evidence type="ECO:0000313" key="1">
    <source>
        <dbReference type="EMBL" id="GBG95785.1"/>
    </source>
</evidence>
<keyword evidence="2" id="KW-1185">Reference proteome</keyword>
<accession>A0A401IWA3</accession>
<gene>
    <name evidence="1" type="ORF">LFYK43_22440</name>
</gene>
<comment type="caution">
    <text evidence="1">The sequence shown here is derived from an EMBL/GenBank/DDBJ whole genome shotgun (WGS) entry which is preliminary data.</text>
</comment>
<dbReference type="EMBL" id="BFFP01000055">
    <property type="protein sequence ID" value="GBG95785.1"/>
    <property type="molecule type" value="Genomic_DNA"/>
</dbReference>
<sequence>MDTSQAEASHIQLTKMWGYIAQSNLQMNKMWRYISQSNLQSKNFSTRERLINSDK</sequence>